<dbReference type="PANTHER" id="PTHR37301:SF1">
    <property type="entry name" value="DNA-BINDING PROTEIN"/>
    <property type="match status" value="1"/>
</dbReference>
<dbReference type="PANTHER" id="PTHR37301">
    <property type="entry name" value="DNA-BINDING PROTEIN-RELATED"/>
    <property type="match status" value="1"/>
</dbReference>
<dbReference type="CDD" id="cd00093">
    <property type="entry name" value="HTH_XRE"/>
    <property type="match status" value="1"/>
</dbReference>
<dbReference type="EMBL" id="JHEG02000043">
    <property type="protein sequence ID" value="KIE11679.1"/>
    <property type="molecule type" value="Genomic_DNA"/>
</dbReference>
<dbReference type="AlphaFoldDB" id="A0A0C1R206"/>
<gene>
    <name evidence="3" type="ORF">DA73_0214345</name>
    <name evidence="2" type="ORF">DA73_0400020225</name>
</gene>
<dbReference type="EMBL" id="JHEG04000001">
    <property type="protein sequence ID" value="KAF3887552.1"/>
    <property type="molecule type" value="Genomic_DNA"/>
</dbReference>
<protein>
    <submittedName>
        <fullName evidence="2">Helix-turn-helix transcriptional regulator</fullName>
    </submittedName>
</protein>
<dbReference type="RefSeq" id="WP_038087541.1">
    <property type="nucleotide sequence ID" value="NZ_JHEG04000001.1"/>
</dbReference>
<dbReference type="STRING" id="1479485.DA73_0214345"/>
<comment type="caution">
    <text evidence="3">The sequence shown here is derived from an EMBL/GenBank/DDBJ whole genome shotgun (WGS) entry which is preliminary data.</text>
</comment>
<evidence type="ECO:0000313" key="2">
    <source>
        <dbReference type="EMBL" id="KAF3887552.1"/>
    </source>
</evidence>
<dbReference type="InterPro" id="IPR010982">
    <property type="entry name" value="Lambda_DNA-bd_dom_sf"/>
</dbReference>
<dbReference type="Proteomes" id="UP000029738">
    <property type="component" value="Unassembled WGS sequence"/>
</dbReference>
<dbReference type="SUPFAM" id="SSF47413">
    <property type="entry name" value="lambda repressor-like DNA-binding domains"/>
    <property type="match status" value="1"/>
</dbReference>
<name>A0A0C1R206_9CYAN</name>
<evidence type="ECO:0000259" key="1">
    <source>
        <dbReference type="Pfam" id="PF13443"/>
    </source>
</evidence>
<organism evidence="3">
    <name type="scientific">Tolypothrix bouteillei VB521301</name>
    <dbReference type="NCBI Taxonomy" id="1479485"/>
    <lineage>
        <taxon>Bacteria</taxon>
        <taxon>Bacillati</taxon>
        <taxon>Cyanobacteriota</taxon>
        <taxon>Cyanophyceae</taxon>
        <taxon>Nostocales</taxon>
        <taxon>Tolypothrichaceae</taxon>
        <taxon>Tolypothrix</taxon>
    </lineage>
</organism>
<reference evidence="3" key="1">
    <citation type="journal article" date="2015" name="Genome Announc.">
        <title>Draft Genome Sequence of Tolypothrix boutellei Strain VB521301.</title>
        <authorList>
            <person name="Chandrababunaidu M.M."/>
            <person name="Singh D."/>
            <person name="Sen D."/>
            <person name="Bhan S."/>
            <person name="Das S."/>
            <person name="Gupta A."/>
            <person name="Adhikary S.P."/>
            <person name="Tripathy S."/>
        </authorList>
    </citation>
    <scope>NUCLEOTIDE SEQUENCE</scope>
    <source>
        <strain evidence="3">VB521301</strain>
    </source>
</reference>
<dbReference type="OrthoDB" id="427043at2"/>
<evidence type="ECO:0000313" key="3">
    <source>
        <dbReference type="EMBL" id="KIE11679.1"/>
    </source>
</evidence>
<evidence type="ECO:0000313" key="4">
    <source>
        <dbReference type="Proteomes" id="UP000029738"/>
    </source>
</evidence>
<proteinExistence type="predicted"/>
<reference evidence="2" key="2">
    <citation type="submission" date="2019-11" db="EMBL/GenBank/DDBJ databases">
        <title>Improved Assembly of Tolypothrix boutellei genome.</title>
        <authorList>
            <person name="Sarangi A.N."/>
            <person name="Mukherjee M."/>
            <person name="Ghosh S."/>
            <person name="Singh D."/>
            <person name="Das A."/>
            <person name="Kant S."/>
            <person name="Prusty A."/>
            <person name="Tripathy S."/>
        </authorList>
    </citation>
    <scope>NUCLEOTIDE SEQUENCE</scope>
    <source>
        <strain evidence="2">VB521301</strain>
    </source>
</reference>
<dbReference type="InterPro" id="IPR001387">
    <property type="entry name" value="Cro/C1-type_HTH"/>
</dbReference>
<dbReference type="Pfam" id="PF13443">
    <property type="entry name" value="HTH_26"/>
    <property type="match status" value="1"/>
</dbReference>
<sequence>MSANKVIRWKLNEVMARKRVRNKDLAEALGITENSVYRLRKVDEMPRLAPERLNGICRVLNCQPGELLEYVPDNGNDKVVSIVEVA</sequence>
<dbReference type="Gene3D" id="1.10.260.40">
    <property type="entry name" value="lambda repressor-like DNA-binding domains"/>
    <property type="match status" value="1"/>
</dbReference>
<keyword evidence="4" id="KW-1185">Reference proteome</keyword>
<accession>A0A0C1R206</accession>
<dbReference type="GO" id="GO:0003677">
    <property type="term" value="F:DNA binding"/>
    <property type="evidence" value="ECO:0007669"/>
    <property type="project" value="InterPro"/>
</dbReference>
<feature type="domain" description="HTH cro/C1-type" evidence="1">
    <location>
        <begin position="10"/>
        <end position="73"/>
    </location>
</feature>